<proteinExistence type="predicted"/>
<feature type="region of interest" description="Disordered" evidence="1">
    <location>
        <begin position="1"/>
        <end position="81"/>
    </location>
</feature>
<keyword evidence="3" id="KW-1185">Reference proteome</keyword>
<dbReference type="EMBL" id="JADNYJ010000010">
    <property type="protein sequence ID" value="KAF8908879.1"/>
    <property type="molecule type" value="Genomic_DNA"/>
</dbReference>
<feature type="region of interest" description="Disordered" evidence="1">
    <location>
        <begin position="122"/>
        <end position="156"/>
    </location>
</feature>
<organism evidence="2 3">
    <name type="scientific">Gymnopilus junonius</name>
    <name type="common">Spectacular rustgill mushroom</name>
    <name type="synonym">Gymnopilus spectabilis subsp. junonius</name>
    <dbReference type="NCBI Taxonomy" id="109634"/>
    <lineage>
        <taxon>Eukaryota</taxon>
        <taxon>Fungi</taxon>
        <taxon>Dikarya</taxon>
        <taxon>Basidiomycota</taxon>
        <taxon>Agaricomycotina</taxon>
        <taxon>Agaricomycetes</taxon>
        <taxon>Agaricomycetidae</taxon>
        <taxon>Agaricales</taxon>
        <taxon>Agaricineae</taxon>
        <taxon>Hymenogastraceae</taxon>
        <taxon>Gymnopilus</taxon>
    </lineage>
</organism>
<evidence type="ECO:0000313" key="2">
    <source>
        <dbReference type="EMBL" id="KAF8908879.1"/>
    </source>
</evidence>
<gene>
    <name evidence="2" type="ORF">CPB84DRAFT_97496</name>
</gene>
<name>A0A9P5TR66_GYMJU</name>
<comment type="caution">
    <text evidence="2">The sequence shown here is derived from an EMBL/GenBank/DDBJ whole genome shotgun (WGS) entry which is preliminary data.</text>
</comment>
<feature type="region of interest" description="Disordered" evidence="1">
    <location>
        <begin position="92"/>
        <end position="111"/>
    </location>
</feature>
<dbReference type="AlphaFoldDB" id="A0A9P5TR66"/>
<dbReference type="Proteomes" id="UP000724874">
    <property type="component" value="Unassembled WGS sequence"/>
</dbReference>
<protein>
    <submittedName>
        <fullName evidence="2">Uncharacterized protein</fullName>
    </submittedName>
</protein>
<dbReference type="OrthoDB" id="3207297at2759"/>
<feature type="compositionally biased region" description="Polar residues" evidence="1">
    <location>
        <begin position="65"/>
        <end position="81"/>
    </location>
</feature>
<accession>A0A9P5TR66</accession>
<sequence length="248" mass="27436">MKSTSAPKYVGLNNIDRISEADHSENEQAGGRYSPIHIIASGDETEPEDEPPTSVEPSMVPLPSSIPSASHMTAARTRNQSGLSVNVNAVSLAQSGSRPRRSASLSEALKDSDDYQLQLQQQYQNPSSRPGTSLGTNAESTGGARRITTQQRERQDQELRAEYKKYLAQDEAERKYCNVFSSLTESRYFIKAESQRAMYRNPDNLPHLLTNNTCSRQGLLMATDDAIQIPCAVSFLRHQPSRLVPLPL</sequence>
<reference evidence="2" key="1">
    <citation type="submission" date="2020-11" db="EMBL/GenBank/DDBJ databases">
        <authorList>
            <consortium name="DOE Joint Genome Institute"/>
            <person name="Ahrendt S."/>
            <person name="Riley R."/>
            <person name="Andreopoulos W."/>
            <person name="LaButti K."/>
            <person name="Pangilinan J."/>
            <person name="Ruiz-duenas F.J."/>
            <person name="Barrasa J.M."/>
            <person name="Sanchez-Garcia M."/>
            <person name="Camarero S."/>
            <person name="Miyauchi S."/>
            <person name="Serrano A."/>
            <person name="Linde D."/>
            <person name="Babiker R."/>
            <person name="Drula E."/>
            <person name="Ayuso-Fernandez I."/>
            <person name="Pacheco R."/>
            <person name="Padilla G."/>
            <person name="Ferreira P."/>
            <person name="Barriuso J."/>
            <person name="Kellner H."/>
            <person name="Castanera R."/>
            <person name="Alfaro M."/>
            <person name="Ramirez L."/>
            <person name="Pisabarro A.G."/>
            <person name="Kuo A."/>
            <person name="Tritt A."/>
            <person name="Lipzen A."/>
            <person name="He G."/>
            <person name="Yan M."/>
            <person name="Ng V."/>
            <person name="Cullen D."/>
            <person name="Martin F."/>
            <person name="Rosso M.-N."/>
            <person name="Henrissat B."/>
            <person name="Hibbett D."/>
            <person name="Martinez A.T."/>
            <person name="Grigoriev I.V."/>
        </authorList>
    </citation>
    <scope>NUCLEOTIDE SEQUENCE</scope>
    <source>
        <strain evidence="2">AH 44721</strain>
    </source>
</reference>
<feature type="compositionally biased region" description="Polar residues" evidence="1">
    <location>
        <begin position="125"/>
        <end position="140"/>
    </location>
</feature>
<feature type="compositionally biased region" description="Basic and acidic residues" evidence="1">
    <location>
        <begin position="17"/>
        <end position="26"/>
    </location>
</feature>
<evidence type="ECO:0000256" key="1">
    <source>
        <dbReference type="SAM" id="MobiDB-lite"/>
    </source>
</evidence>
<evidence type="ECO:0000313" key="3">
    <source>
        <dbReference type="Proteomes" id="UP000724874"/>
    </source>
</evidence>